<evidence type="ECO:0000313" key="2">
    <source>
        <dbReference type="Proteomes" id="UP000276133"/>
    </source>
</evidence>
<comment type="caution">
    <text evidence="1">The sequence shown here is derived from an EMBL/GenBank/DDBJ whole genome shotgun (WGS) entry which is preliminary data.</text>
</comment>
<accession>A0A3M7RV71</accession>
<proteinExistence type="predicted"/>
<name>A0A3M7RV71_BRAPC</name>
<gene>
    <name evidence="1" type="ORF">BpHYR1_008741</name>
</gene>
<keyword evidence="2" id="KW-1185">Reference proteome</keyword>
<reference evidence="1 2" key="1">
    <citation type="journal article" date="2018" name="Sci. Rep.">
        <title>Genomic signatures of local adaptation to the degree of environmental predictability in rotifers.</title>
        <authorList>
            <person name="Franch-Gras L."/>
            <person name="Hahn C."/>
            <person name="Garcia-Roger E.M."/>
            <person name="Carmona M.J."/>
            <person name="Serra M."/>
            <person name="Gomez A."/>
        </authorList>
    </citation>
    <scope>NUCLEOTIDE SEQUENCE [LARGE SCALE GENOMIC DNA]</scope>
    <source>
        <strain evidence="1">HYR1</strain>
    </source>
</reference>
<sequence length="64" mass="7699">MYSLDSIEEKNIRNMCLRKQNDRVLTVQIELEGKALIFCRDKLSRTGLFLFKRLNDYLYKIKRG</sequence>
<protein>
    <submittedName>
        <fullName evidence="1">Uncharacterized protein</fullName>
    </submittedName>
</protein>
<dbReference type="EMBL" id="REGN01002548">
    <property type="protein sequence ID" value="RNA27392.1"/>
    <property type="molecule type" value="Genomic_DNA"/>
</dbReference>
<dbReference type="AlphaFoldDB" id="A0A3M7RV71"/>
<organism evidence="1 2">
    <name type="scientific">Brachionus plicatilis</name>
    <name type="common">Marine rotifer</name>
    <name type="synonym">Brachionus muelleri</name>
    <dbReference type="NCBI Taxonomy" id="10195"/>
    <lineage>
        <taxon>Eukaryota</taxon>
        <taxon>Metazoa</taxon>
        <taxon>Spiralia</taxon>
        <taxon>Gnathifera</taxon>
        <taxon>Rotifera</taxon>
        <taxon>Eurotatoria</taxon>
        <taxon>Monogononta</taxon>
        <taxon>Pseudotrocha</taxon>
        <taxon>Ploima</taxon>
        <taxon>Brachionidae</taxon>
        <taxon>Brachionus</taxon>
    </lineage>
</organism>
<dbReference type="Proteomes" id="UP000276133">
    <property type="component" value="Unassembled WGS sequence"/>
</dbReference>
<evidence type="ECO:0000313" key="1">
    <source>
        <dbReference type="EMBL" id="RNA27392.1"/>
    </source>
</evidence>